<dbReference type="OrthoDB" id="271303at2759"/>
<dbReference type="VEuPathDB" id="VectorBase:ISCW023989"/>
<feature type="domain" description="GHMP kinase C-terminal" evidence="3">
    <location>
        <begin position="4"/>
        <end position="71"/>
    </location>
</feature>
<organism>
    <name type="scientific">Ixodes scapularis</name>
    <name type="common">Black-legged tick</name>
    <name type="synonym">Deer tick</name>
    <dbReference type="NCBI Taxonomy" id="6945"/>
    <lineage>
        <taxon>Eukaryota</taxon>
        <taxon>Metazoa</taxon>
        <taxon>Ecdysozoa</taxon>
        <taxon>Arthropoda</taxon>
        <taxon>Chelicerata</taxon>
        <taxon>Arachnida</taxon>
        <taxon>Acari</taxon>
        <taxon>Parasitiformes</taxon>
        <taxon>Ixodida</taxon>
        <taxon>Ixodoidea</taxon>
        <taxon>Ixodidae</taxon>
        <taxon>Ixodinae</taxon>
        <taxon>Ixodes</taxon>
    </lineage>
</organism>
<gene>
    <name evidence="4" type="ORF">IscW_ISCW023989</name>
</gene>
<dbReference type="EnsemblMetazoa" id="ISCW023989-RA">
    <property type="protein sequence ID" value="ISCW023989-PA"/>
    <property type="gene ID" value="ISCW023989"/>
</dbReference>
<dbReference type="InterPro" id="IPR013750">
    <property type="entry name" value="GHMP_kinase_C_dom"/>
</dbReference>
<evidence type="ECO:0000313" key="6">
    <source>
        <dbReference type="Proteomes" id="UP000001555"/>
    </source>
</evidence>
<dbReference type="HOGENOM" id="CLU_2199863_0_0_1"/>
<proteinExistence type="predicted"/>
<dbReference type="AlphaFoldDB" id="B7QMN9"/>
<dbReference type="Gene3D" id="3.30.230.120">
    <property type="match status" value="1"/>
</dbReference>
<protein>
    <recommendedName>
        <fullName evidence="3">GHMP kinase C-terminal domain-containing protein</fullName>
    </recommendedName>
</protein>
<reference evidence="4 6" key="1">
    <citation type="submission" date="2008-03" db="EMBL/GenBank/DDBJ databases">
        <title>Annotation of Ixodes scapularis.</title>
        <authorList>
            <consortium name="Ixodes scapularis Genome Project Consortium"/>
            <person name="Caler E."/>
            <person name="Hannick L.I."/>
            <person name="Bidwell S."/>
            <person name="Joardar V."/>
            <person name="Thiagarajan M."/>
            <person name="Amedeo P."/>
            <person name="Galinsky K.J."/>
            <person name="Schobel S."/>
            <person name="Inman J."/>
            <person name="Hostetler J."/>
            <person name="Miller J."/>
            <person name="Hammond M."/>
            <person name="Megy K."/>
            <person name="Lawson D."/>
            <person name="Kodira C."/>
            <person name="Sutton G."/>
            <person name="Meyer J."/>
            <person name="Hill C.A."/>
            <person name="Birren B."/>
            <person name="Nene V."/>
            <person name="Collins F."/>
            <person name="Alarcon-Chaidez F."/>
            <person name="Wikel S."/>
            <person name="Strausberg R."/>
        </authorList>
    </citation>
    <scope>NUCLEOTIDE SEQUENCE [LARGE SCALE GENOMIC DNA]</scope>
    <source>
        <strain evidence="6">Wikel</strain>
        <strain evidence="4">Wikel colony</strain>
    </source>
</reference>
<evidence type="ECO:0000313" key="4">
    <source>
        <dbReference type="EMBL" id="EEC20111.1"/>
    </source>
</evidence>
<dbReference type="GO" id="GO:0016301">
    <property type="term" value="F:kinase activity"/>
    <property type="evidence" value="ECO:0007669"/>
    <property type="project" value="UniProtKB-KW"/>
</dbReference>
<evidence type="ECO:0000256" key="2">
    <source>
        <dbReference type="ARBA" id="ARBA00022777"/>
    </source>
</evidence>
<evidence type="ECO:0000313" key="5">
    <source>
        <dbReference type="EnsemblMetazoa" id="ISCW023989-PA"/>
    </source>
</evidence>
<dbReference type="VEuPathDB" id="VectorBase:ISCP_002905"/>
<evidence type="ECO:0000259" key="3">
    <source>
        <dbReference type="Pfam" id="PF08544"/>
    </source>
</evidence>
<dbReference type="PANTHER" id="PTHR32463">
    <property type="entry name" value="L-FUCOSE KINASE"/>
    <property type="match status" value="1"/>
</dbReference>
<dbReference type="InterPro" id="IPR052203">
    <property type="entry name" value="GHMP_Kinase-Related"/>
</dbReference>
<dbReference type="STRING" id="6945.B7QMN9"/>
<dbReference type="VEuPathDB" id="VectorBase:ISCI023989"/>
<dbReference type="InterPro" id="IPR036554">
    <property type="entry name" value="GHMP_kinase_C_sf"/>
</dbReference>
<keyword evidence="2" id="KW-0418">Kinase</keyword>
<name>B7QMN9_IXOSC</name>
<dbReference type="EMBL" id="DS972334">
    <property type="protein sequence ID" value="EEC20111.1"/>
    <property type="molecule type" value="Genomic_DNA"/>
</dbReference>
<keyword evidence="1" id="KW-0808">Transferase</keyword>
<reference evidence="5" key="2">
    <citation type="submission" date="2020-05" db="UniProtKB">
        <authorList>
            <consortium name="EnsemblMetazoa"/>
        </authorList>
    </citation>
    <scope>IDENTIFICATION</scope>
    <source>
        <strain evidence="5">wikel</strain>
    </source>
</reference>
<dbReference type="InParanoid" id="B7QMN9"/>
<evidence type="ECO:0000256" key="1">
    <source>
        <dbReference type="ARBA" id="ARBA00022679"/>
    </source>
</evidence>
<dbReference type="PANTHER" id="PTHR32463:SF0">
    <property type="entry name" value="L-FUCOSE KINASE"/>
    <property type="match status" value="1"/>
</dbReference>
<accession>B7QMN9</accession>
<keyword evidence="6" id="KW-1185">Reference proteome</keyword>
<dbReference type="Proteomes" id="UP000001555">
    <property type="component" value="Unassembled WGS sequence"/>
</dbReference>
<sequence length="108" mass="11815">MDLFGDFEAIGKSLGKYWSLKKVLAVGCEPEFVRRLMDLLSPHVHGQLLLGAGGGGFLCALMKQPHMVDSVRKLLANAEGMERVTVHHVDIDLAGLRLCVRGNVIPLH</sequence>
<dbReference type="PaxDb" id="6945-B7QMN9"/>
<dbReference type="EMBL" id="ABJB010599639">
    <property type="status" value="NOT_ANNOTATED_CDS"/>
    <property type="molecule type" value="Genomic_DNA"/>
</dbReference>
<dbReference type="SUPFAM" id="SSF55060">
    <property type="entry name" value="GHMP Kinase, C-terminal domain"/>
    <property type="match status" value="1"/>
</dbReference>
<dbReference type="Pfam" id="PF08544">
    <property type="entry name" value="GHMP_kinases_C"/>
    <property type="match status" value="1"/>
</dbReference>